<dbReference type="GO" id="GO:0009279">
    <property type="term" value="C:cell outer membrane"/>
    <property type="evidence" value="ECO:0007669"/>
    <property type="project" value="UniProtKB-SubCell"/>
</dbReference>
<evidence type="ECO:0000313" key="9">
    <source>
        <dbReference type="EMBL" id="GLK53568.1"/>
    </source>
</evidence>
<organism evidence="9 10">
    <name type="scientific">Maricaulis virginensis</name>
    <dbReference type="NCBI Taxonomy" id="144022"/>
    <lineage>
        <taxon>Bacteria</taxon>
        <taxon>Pseudomonadati</taxon>
        <taxon>Pseudomonadota</taxon>
        <taxon>Alphaproteobacteria</taxon>
        <taxon>Maricaulales</taxon>
        <taxon>Maricaulaceae</taxon>
        <taxon>Maricaulis</taxon>
    </lineage>
</organism>
<keyword evidence="8" id="KW-0732">Signal</keyword>
<dbReference type="InterPro" id="IPR003423">
    <property type="entry name" value="OMP_efflux"/>
</dbReference>
<keyword evidence="10" id="KW-1185">Reference proteome</keyword>
<dbReference type="GO" id="GO:0015288">
    <property type="term" value="F:porin activity"/>
    <property type="evidence" value="ECO:0007669"/>
    <property type="project" value="TreeGrafter"/>
</dbReference>
<dbReference type="GO" id="GO:0015562">
    <property type="term" value="F:efflux transmembrane transporter activity"/>
    <property type="evidence" value="ECO:0007669"/>
    <property type="project" value="InterPro"/>
</dbReference>
<keyword evidence="7" id="KW-0998">Cell outer membrane</keyword>
<dbReference type="PANTHER" id="PTHR30026">
    <property type="entry name" value="OUTER MEMBRANE PROTEIN TOLC"/>
    <property type="match status" value="1"/>
</dbReference>
<dbReference type="PANTHER" id="PTHR30026:SF20">
    <property type="entry name" value="OUTER MEMBRANE PROTEIN TOLC"/>
    <property type="match status" value="1"/>
</dbReference>
<dbReference type="RefSeq" id="WP_271187912.1">
    <property type="nucleotide sequence ID" value="NZ_BSFE01000011.1"/>
</dbReference>
<gene>
    <name evidence="9" type="ORF">GCM10017621_30760</name>
</gene>
<dbReference type="GO" id="GO:1990281">
    <property type="term" value="C:efflux pump complex"/>
    <property type="evidence" value="ECO:0007669"/>
    <property type="project" value="TreeGrafter"/>
</dbReference>
<name>A0A9W6INH5_9PROT</name>
<feature type="chain" id="PRO_5040757221" evidence="8">
    <location>
        <begin position="32"/>
        <end position="436"/>
    </location>
</feature>
<dbReference type="Gene3D" id="1.20.1600.10">
    <property type="entry name" value="Outer membrane efflux proteins (OEP)"/>
    <property type="match status" value="1"/>
</dbReference>
<sequence>MYSDKLSRPNWPVRGLAAIACSALLTSAALSQPAPQDTSLELSTVLQRAVQSHPRLSAVQAELAARRSEARQAGLWDNPSLQAEIEDFGGDRGNIGDGDLTVAVRQTIPLGGDRRRAREAAEAWARVETARLNAEIAGLLGDAATAFVDARAAQETARVRAELQDLAETAASAIRQRVEAGRSSPIDLDRADILVGTAGMNAVSASTEARRASLALAAIWGGALAGDVAPPSGLMNNPDLSALTADAMMRSNPDLALARQTSRARGEEIARERATAVPDLTVGAGIRRYGSDNETAYLAMVEMPIPVIDRNQGRIAAAVARETGARLDEAALRRQLLARHAAAYRRWSDAQQRHAALSESVLPASQNAFSRASLAYREGALQLLDLLDVQRTYFDTRIRAIEARADLARAAIELDVLVGAPRLKQLAGIAGAEVNP</sequence>
<keyword evidence="5" id="KW-0812">Transmembrane</keyword>
<evidence type="ECO:0000256" key="2">
    <source>
        <dbReference type="ARBA" id="ARBA00007613"/>
    </source>
</evidence>
<comment type="subcellular location">
    <subcellularLocation>
        <location evidence="1">Cell outer membrane</location>
    </subcellularLocation>
</comment>
<evidence type="ECO:0000256" key="8">
    <source>
        <dbReference type="SAM" id="SignalP"/>
    </source>
</evidence>
<reference evidence="9" key="2">
    <citation type="submission" date="2023-01" db="EMBL/GenBank/DDBJ databases">
        <authorList>
            <person name="Sun Q."/>
            <person name="Evtushenko L."/>
        </authorList>
    </citation>
    <scope>NUCLEOTIDE SEQUENCE</scope>
    <source>
        <strain evidence="9">VKM B-1513</strain>
    </source>
</reference>
<dbReference type="Pfam" id="PF02321">
    <property type="entry name" value="OEP"/>
    <property type="match status" value="2"/>
</dbReference>
<dbReference type="Proteomes" id="UP001143486">
    <property type="component" value="Unassembled WGS sequence"/>
</dbReference>
<dbReference type="SUPFAM" id="SSF56954">
    <property type="entry name" value="Outer membrane efflux proteins (OEP)"/>
    <property type="match status" value="1"/>
</dbReference>
<keyword evidence="3" id="KW-0813">Transport</keyword>
<dbReference type="AlphaFoldDB" id="A0A9W6INH5"/>
<evidence type="ECO:0000256" key="1">
    <source>
        <dbReference type="ARBA" id="ARBA00004442"/>
    </source>
</evidence>
<evidence type="ECO:0000313" key="10">
    <source>
        <dbReference type="Proteomes" id="UP001143486"/>
    </source>
</evidence>
<feature type="signal peptide" evidence="8">
    <location>
        <begin position="1"/>
        <end position="31"/>
    </location>
</feature>
<evidence type="ECO:0000256" key="3">
    <source>
        <dbReference type="ARBA" id="ARBA00022448"/>
    </source>
</evidence>
<evidence type="ECO:0000256" key="7">
    <source>
        <dbReference type="ARBA" id="ARBA00023237"/>
    </source>
</evidence>
<keyword evidence="6" id="KW-0472">Membrane</keyword>
<proteinExistence type="inferred from homology"/>
<evidence type="ECO:0000256" key="6">
    <source>
        <dbReference type="ARBA" id="ARBA00023136"/>
    </source>
</evidence>
<protein>
    <submittedName>
        <fullName evidence="9">Cobalt transporter</fullName>
    </submittedName>
</protein>
<dbReference type="EMBL" id="BSFE01000011">
    <property type="protein sequence ID" value="GLK53568.1"/>
    <property type="molecule type" value="Genomic_DNA"/>
</dbReference>
<accession>A0A9W6INH5</accession>
<dbReference type="InterPro" id="IPR051906">
    <property type="entry name" value="TolC-like"/>
</dbReference>
<comment type="caution">
    <text evidence="9">The sequence shown here is derived from an EMBL/GenBank/DDBJ whole genome shotgun (WGS) entry which is preliminary data.</text>
</comment>
<reference evidence="9" key="1">
    <citation type="journal article" date="2014" name="Int. J. Syst. Evol. Microbiol.">
        <title>Complete genome sequence of Corynebacterium casei LMG S-19264T (=DSM 44701T), isolated from a smear-ripened cheese.</title>
        <authorList>
            <consortium name="US DOE Joint Genome Institute (JGI-PGF)"/>
            <person name="Walter F."/>
            <person name="Albersmeier A."/>
            <person name="Kalinowski J."/>
            <person name="Ruckert C."/>
        </authorList>
    </citation>
    <scope>NUCLEOTIDE SEQUENCE</scope>
    <source>
        <strain evidence="9">VKM B-1513</strain>
    </source>
</reference>
<evidence type="ECO:0000256" key="4">
    <source>
        <dbReference type="ARBA" id="ARBA00022452"/>
    </source>
</evidence>
<keyword evidence="4" id="KW-1134">Transmembrane beta strand</keyword>
<evidence type="ECO:0000256" key="5">
    <source>
        <dbReference type="ARBA" id="ARBA00022692"/>
    </source>
</evidence>
<comment type="similarity">
    <text evidence="2">Belongs to the outer membrane factor (OMF) (TC 1.B.17) family.</text>
</comment>